<dbReference type="InterPro" id="IPR050179">
    <property type="entry name" value="Trans_hexapeptide_repeat"/>
</dbReference>
<sequence>MKALIKSVFIVLVTVLTSPVYLSYHFMALFFNKDGLIPAYTQFLSLFPGQLGNYMRKVALHYILTECSTDCVISFGVLLSHQDTDIHEGVYIGPHCNVGRSSIGAHTLLGSGVHIISGKKQHNFEDLDTPIRDQGGLFEKVSIGEDTWIGNGALIMANVGKKCVIAAGSVVTQDVEDYSIVAGNPARVIKKRIAS</sequence>
<protein>
    <submittedName>
        <fullName evidence="2">Acetyltransferase</fullName>
    </submittedName>
</protein>
<name>A0A2K9LMM1_9GAMM</name>
<evidence type="ECO:0000256" key="1">
    <source>
        <dbReference type="ARBA" id="ARBA00007274"/>
    </source>
</evidence>
<dbReference type="Pfam" id="PF14602">
    <property type="entry name" value="Hexapep_2"/>
    <property type="match status" value="1"/>
</dbReference>
<proteinExistence type="inferred from homology"/>
<dbReference type="Proteomes" id="UP000235116">
    <property type="component" value="Chromosome"/>
</dbReference>
<keyword evidence="2" id="KW-0808">Transferase</keyword>
<accession>A0A2K9LMM1</accession>
<gene>
    <name evidence="2" type="ORF">Kalk_14680</name>
</gene>
<dbReference type="Gene3D" id="2.160.10.10">
    <property type="entry name" value="Hexapeptide repeat proteins"/>
    <property type="match status" value="1"/>
</dbReference>
<organism evidence="2 3">
    <name type="scientific">Ketobacter alkanivorans</name>
    <dbReference type="NCBI Taxonomy" id="1917421"/>
    <lineage>
        <taxon>Bacteria</taxon>
        <taxon>Pseudomonadati</taxon>
        <taxon>Pseudomonadota</taxon>
        <taxon>Gammaproteobacteria</taxon>
        <taxon>Pseudomonadales</taxon>
        <taxon>Ketobacteraceae</taxon>
        <taxon>Ketobacter</taxon>
    </lineage>
</organism>
<dbReference type="KEGG" id="kak:Kalk_14680"/>
<dbReference type="SUPFAM" id="SSF51161">
    <property type="entry name" value="Trimeric LpxA-like enzymes"/>
    <property type="match status" value="1"/>
</dbReference>
<keyword evidence="3" id="KW-1185">Reference proteome</keyword>
<dbReference type="PANTHER" id="PTHR43300:SF11">
    <property type="entry name" value="ACETYLTRANSFERASE RV3034C-RELATED"/>
    <property type="match status" value="1"/>
</dbReference>
<dbReference type="EMBL" id="CP022684">
    <property type="protein sequence ID" value="AUM13588.1"/>
    <property type="molecule type" value="Genomic_DNA"/>
</dbReference>
<dbReference type="InterPro" id="IPR001451">
    <property type="entry name" value="Hexapep"/>
</dbReference>
<evidence type="ECO:0000313" key="2">
    <source>
        <dbReference type="EMBL" id="AUM13588.1"/>
    </source>
</evidence>
<dbReference type="PANTHER" id="PTHR43300">
    <property type="entry name" value="ACETYLTRANSFERASE"/>
    <property type="match status" value="1"/>
</dbReference>
<evidence type="ECO:0000313" key="3">
    <source>
        <dbReference type="Proteomes" id="UP000235116"/>
    </source>
</evidence>
<dbReference type="AlphaFoldDB" id="A0A2K9LMM1"/>
<comment type="similarity">
    <text evidence="1">Belongs to the transferase hexapeptide repeat family.</text>
</comment>
<dbReference type="CDD" id="cd04647">
    <property type="entry name" value="LbH_MAT_like"/>
    <property type="match status" value="1"/>
</dbReference>
<reference evidence="3" key="1">
    <citation type="submission" date="2017-08" db="EMBL/GenBank/DDBJ databases">
        <title>Direct submision.</title>
        <authorList>
            <person name="Kim S.-J."/>
            <person name="Rhee S.-K."/>
        </authorList>
    </citation>
    <scope>NUCLEOTIDE SEQUENCE [LARGE SCALE GENOMIC DNA]</scope>
    <source>
        <strain evidence="3">GI5</strain>
    </source>
</reference>
<dbReference type="OrthoDB" id="9815592at2"/>
<dbReference type="GO" id="GO:0016740">
    <property type="term" value="F:transferase activity"/>
    <property type="evidence" value="ECO:0007669"/>
    <property type="project" value="UniProtKB-KW"/>
</dbReference>
<dbReference type="RefSeq" id="WP_101894963.1">
    <property type="nucleotide sequence ID" value="NZ_CP022684.1"/>
</dbReference>
<dbReference type="InterPro" id="IPR011004">
    <property type="entry name" value="Trimer_LpxA-like_sf"/>
</dbReference>